<comment type="caution">
    <text evidence="2">The sequence shown here is derived from an EMBL/GenBank/DDBJ whole genome shotgun (WGS) entry which is preliminary data.</text>
</comment>
<gene>
    <name evidence="2" type="ORF">LITE_LOCUS41124</name>
</gene>
<protein>
    <submittedName>
        <fullName evidence="2">Uncharacterized protein</fullName>
    </submittedName>
</protein>
<dbReference type="EMBL" id="CAMGYJ010000009">
    <property type="protein sequence ID" value="CAI0503514.1"/>
    <property type="molecule type" value="Genomic_DNA"/>
</dbReference>
<dbReference type="Proteomes" id="UP001154282">
    <property type="component" value="Unassembled WGS sequence"/>
</dbReference>
<organism evidence="2 3">
    <name type="scientific">Linum tenue</name>
    <dbReference type="NCBI Taxonomy" id="586396"/>
    <lineage>
        <taxon>Eukaryota</taxon>
        <taxon>Viridiplantae</taxon>
        <taxon>Streptophyta</taxon>
        <taxon>Embryophyta</taxon>
        <taxon>Tracheophyta</taxon>
        <taxon>Spermatophyta</taxon>
        <taxon>Magnoliopsida</taxon>
        <taxon>eudicotyledons</taxon>
        <taxon>Gunneridae</taxon>
        <taxon>Pentapetalae</taxon>
        <taxon>rosids</taxon>
        <taxon>fabids</taxon>
        <taxon>Malpighiales</taxon>
        <taxon>Linaceae</taxon>
        <taxon>Linum</taxon>
    </lineage>
</organism>
<feature type="compositionally biased region" description="Basic residues" evidence="1">
    <location>
        <begin position="47"/>
        <end position="58"/>
    </location>
</feature>
<feature type="compositionally biased region" description="Low complexity" evidence="1">
    <location>
        <begin position="31"/>
        <end position="45"/>
    </location>
</feature>
<keyword evidence="3" id="KW-1185">Reference proteome</keyword>
<accession>A0AAV0Q1R0</accession>
<evidence type="ECO:0000313" key="3">
    <source>
        <dbReference type="Proteomes" id="UP001154282"/>
    </source>
</evidence>
<evidence type="ECO:0000313" key="2">
    <source>
        <dbReference type="EMBL" id="CAI0503514.1"/>
    </source>
</evidence>
<reference evidence="2" key="1">
    <citation type="submission" date="2022-08" db="EMBL/GenBank/DDBJ databases">
        <authorList>
            <person name="Gutierrez-Valencia J."/>
        </authorList>
    </citation>
    <scope>NUCLEOTIDE SEQUENCE</scope>
</reference>
<sequence length="96" mass="10703">MPTAGKSFTSTVTSICTLLKLGGFLTWIKPPSASAAASSPASSAPLHPRHRCRQRRSKGLQAAQAPQHHHHRLLRHRRRPPSHHRPHSHRQELAKP</sequence>
<dbReference type="AlphaFoldDB" id="A0AAV0Q1R0"/>
<name>A0AAV0Q1R0_9ROSI</name>
<proteinExistence type="predicted"/>
<feature type="region of interest" description="Disordered" evidence="1">
    <location>
        <begin position="31"/>
        <end position="96"/>
    </location>
</feature>
<feature type="compositionally biased region" description="Basic residues" evidence="1">
    <location>
        <begin position="67"/>
        <end position="88"/>
    </location>
</feature>
<evidence type="ECO:0000256" key="1">
    <source>
        <dbReference type="SAM" id="MobiDB-lite"/>
    </source>
</evidence>